<protein>
    <submittedName>
        <fullName evidence="1">Uncharacterized protein</fullName>
    </submittedName>
</protein>
<comment type="caution">
    <text evidence="1">The sequence shown here is derived from an EMBL/GenBank/DDBJ whole genome shotgun (WGS) entry which is preliminary data.</text>
</comment>
<reference evidence="1" key="2">
    <citation type="submission" date="2021-01" db="EMBL/GenBank/DDBJ databases">
        <authorList>
            <person name="Schikora-Tamarit M.A."/>
        </authorList>
    </citation>
    <scope>NUCLEOTIDE SEQUENCE</scope>
    <source>
        <strain evidence="1">CBS6075</strain>
    </source>
</reference>
<dbReference type="AlphaFoldDB" id="A0A9P8P7S1"/>
<dbReference type="Proteomes" id="UP000769157">
    <property type="component" value="Unassembled WGS sequence"/>
</dbReference>
<organism evidence="1 2">
    <name type="scientific">Ogataea philodendri</name>
    <dbReference type="NCBI Taxonomy" id="1378263"/>
    <lineage>
        <taxon>Eukaryota</taxon>
        <taxon>Fungi</taxon>
        <taxon>Dikarya</taxon>
        <taxon>Ascomycota</taxon>
        <taxon>Saccharomycotina</taxon>
        <taxon>Pichiomycetes</taxon>
        <taxon>Pichiales</taxon>
        <taxon>Pichiaceae</taxon>
        <taxon>Ogataea</taxon>
    </lineage>
</organism>
<dbReference type="RefSeq" id="XP_046061679.1">
    <property type="nucleotide sequence ID" value="XM_046204410.1"/>
</dbReference>
<accession>A0A9P8P7S1</accession>
<reference evidence="1" key="1">
    <citation type="journal article" date="2021" name="Open Biol.">
        <title>Shared evolutionary footprints suggest mitochondrial oxidative damage underlies multiple complex I losses in fungi.</title>
        <authorList>
            <person name="Schikora-Tamarit M.A."/>
            <person name="Marcet-Houben M."/>
            <person name="Nosek J."/>
            <person name="Gabaldon T."/>
        </authorList>
    </citation>
    <scope>NUCLEOTIDE SEQUENCE</scope>
    <source>
        <strain evidence="1">CBS6075</strain>
    </source>
</reference>
<name>A0A9P8P7S1_9ASCO</name>
<dbReference type="GeneID" id="70235401"/>
<evidence type="ECO:0000313" key="1">
    <source>
        <dbReference type="EMBL" id="KAH3666580.1"/>
    </source>
</evidence>
<evidence type="ECO:0000313" key="2">
    <source>
        <dbReference type="Proteomes" id="UP000769157"/>
    </source>
</evidence>
<keyword evidence="2" id="KW-1185">Reference proteome</keyword>
<dbReference type="EMBL" id="JAEUBE010000241">
    <property type="protein sequence ID" value="KAH3666580.1"/>
    <property type="molecule type" value="Genomic_DNA"/>
</dbReference>
<gene>
    <name evidence="1" type="ORF">OGAPHI_003436</name>
</gene>
<sequence>MATGIDHMLTHCQFKSYNDFVVNEDNFLDTSSEEYWLASGATIHISNNADHLDHLTPFEGLVKELGSSVAVKVPLLFTVRSIQQPSC</sequence>
<proteinExistence type="predicted"/>